<evidence type="ECO:0000256" key="2">
    <source>
        <dbReference type="ARBA" id="ARBA00022475"/>
    </source>
</evidence>
<dbReference type="Gene3D" id="2.10.60.10">
    <property type="entry name" value="CD59"/>
    <property type="match status" value="1"/>
</dbReference>
<evidence type="ECO:0000256" key="4">
    <source>
        <dbReference type="ARBA" id="ARBA00023136"/>
    </source>
</evidence>
<name>G1U593_RABIT</name>
<dbReference type="InterPro" id="IPR045860">
    <property type="entry name" value="Snake_toxin-like_sf"/>
</dbReference>
<reference evidence="8 9" key="1">
    <citation type="journal article" date="2011" name="Nature">
        <title>A high-resolution map of human evolutionary constraint using 29 mammals.</title>
        <authorList>
            <person name="Lindblad-Toh K."/>
            <person name="Garber M."/>
            <person name="Zuk O."/>
            <person name="Lin M.F."/>
            <person name="Parker B.J."/>
            <person name="Washietl S."/>
            <person name="Kheradpour P."/>
            <person name="Ernst J."/>
            <person name="Jordan G."/>
            <person name="Mauceli E."/>
            <person name="Ward L.D."/>
            <person name="Lowe C.B."/>
            <person name="Holloway A.K."/>
            <person name="Clamp M."/>
            <person name="Gnerre S."/>
            <person name="Alfoldi J."/>
            <person name="Beal K."/>
            <person name="Chang J."/>
            <person name="Clawson H."/>
            <person name="Cuff J."/>
            <person name="Di Palma F."/>
            <person name="Fitzgerald S."/>
            <person name="Flicek P."/>
            <person name="Guttman M."/>
            <person name="Hubisz M.J."/>
            <person name="Jaffe D.B."/>
            <person name="Jungreis I."/>
            <person name="Kent W.J."/>
            <person name="Kostka D."/>
            <person name="Lara M."/>
            <person name="Martins A.L."/>
            <person name="Massingham T."/>
            <person name="Moltke I."/>
            <person name="Raney B.J."/>
            <person name="Rasmussen M.D."/>
            <person name="Robinson J."/>
            <person name="Stark A."/>
            <person name="Vilella A.J."/>
            <person name="Wen J."/>
            <person name="Xie X."/>
            <person name="Zody M.C."/>
            <person name="Baldwin J."/>
            <person name="Bloom T."/>
            <person name="Chin C.W."/>
            <person name="Heiman D."/>
            <person name="Nicol R."/>
            <person name="Nusbaum C."/>
            <person name="Young S."/>
            <person name="Wilkinson J."/>
            <person name="Worley K.C."/>
            <person name="Kovar C.L."/>
            <person name="Muzny D.M."/>
            <person name="Gibbs R.A."/>
            <person name="Cree A."/>
            <person name="Dihn H.H."/>
            <person name="Fowler G."/>
            <person name="Jhangiani S."/>
            <person name="Joshi V."/>
            <person name="Lee S."/>
            <person name="Lewis L.R."/>
            <person name="Nazareth L.V."/>
            <person name="Okwuonu G."/>
            <person name="Santibanez J."/>
            <person name="Warren W.C."/>
            <person name="Mardis E.R."/>
            <person name="Weinstock G.M."/>
            <person name="Wilson R.K."/>
            <person name="Delehaunty K."/>
            <person name="Dooling D."/>
            <person name="Fronik C."/>
            <person name="Fulton L."/>
            <person name="Fulton B."/>
            <person name="Graves T."/>
            <person name="Minx P."/>
            <person name="Sodergren E."/>
            <person name="Birney E."/>
            <person name="Margulies E.H."/>
            <person name="Herrero J."/>
            <person name="Green E.D."/>
            <person name="Haussler D."/>
            <person name="Siepel A."/>
            <person name="Goldman N."/>
            <person name="Pollard K.S."/>
            <person name="Pedersen J.S."/>
            <person name="Lander E.S."/>
            <person name="Kellis M."/>
        </authorList>
    </citation>
    <scope>NUCLEOTIDE SEQUENCE [LARGE SCALE GENOMIC DNA]</scope>
    <source>
        <strain evidence="9">Thorbecke</strain>
    </source>
</reference>
<dbReference type="eggNOG" id="ENOG502TDVS">
    <property type="taxonomic scope" value="Eukaryota"/>
</dbReference>
<evidence type="ECO:0000313" key="8">
    <source>
        <dbReference type="Ensembl" id="ENSOCUP00000024571.3"/>
    </source>
</evidence>
<feature type="chain" id="PRO_5023875534" description="UPAR/Ly6 domain-containing protein" evidence="6">
    <location>
        <begin position="18"/>
        <end position="163"/>
    </location>
</feature>
<dbReference type="PROSITE" id="PS00983">
    <property type="entry name" value="LY6_UPAR"/>
    <property type="match status" value="1"/>
</dbReference>
<dbReference type="STRING" id="9986.ENSOCUP00000024571"/>
<dbReference type="InterPro" id="IPR035076">
    <property type="entry name" value="Toxin/TOLIP"/>
</dbReference>
<dbReference type="SUPFAM" id="SSF57302">
    <property type="entry name" value="Snake toxin-like"/>
    <property type="match status" value="1"/>
</dbReference>
<dbReference type="AlphaFoldDB" id="G1U593"/>
<evidence type="ECO:0000256" key="5">
    <source>
        <dbReference type="ARBA" id="ARBA00023180"/>
    </source>
</evidence>
<dbReference type="PANTHER" id="PTHR15049">
    <property type="entry name" value="GLYCOSYL-PHOSPHATIDYLINOSITOL-ANCHORED MOLECULE-LIKE PROTEIN-RELATED"/>
    <property type="match status" value="1"/>
</dbReference>
<sequence>MFLLALLLALGLPQARPADNRTERQGDVCLSADPGLLRCHVCEKENDFSCQNAQDCAQRDTYCALAAIKIFPRFYYVSKQCTPYCPLIIIPADSPGRSFVILKPLPFVYIKCCKHPLCNDNVPNVNETAFREYPGRAGGRPRGRAVLSFLPALALASDGLRLL</sequence>
<keyword evidence="4" id="KW-0472">Membrane</keyword>
<keyword evidence="3 6" id="KW-0732">Signal</keyword>
<dbReference type="Pfam" id="PF00087">
    <property type="entry name" value="Toxin_TOLIP"/>
    <property type="match status" value="1"/>
</dbReference>
<dbReference type="InParanoid" id="G1U593"/>
<dbReference type="SMART" id="SM00134">
    <property type="entry name" value="LU"/>
    <property type="match status" value="1"/>
</dbReference>
<evidence type="ECO:0000256" key="1">
    <source>
        <dbReference type="ARBA" id="ARBA00004236"/>
    </source>
</evidence>
<dbReference type="CDD" id="cd23550">
    <property type="entry name" value="TFP_LU_ECD_Ly6K"/>
    <property type="match status" value="1"/>
</dbReference>
<proteinExistence type="predicted"/>
<evidence type="ECO:0000256" key="3">
    <source>
        <dbReference type="ARBA" id="ARBA00022729"/>
    </source>
</evidence>
<evidence type="ECO:0000259" key="7">
    <source>
        <dbReference type="SMART" id="SM00134"/>
    </source>
</evidence>
<accession>G1U593</accession>
<organism evidence="8 9">
    <name type="scientific">Oryctolagus cuniculus</name>
    <name type="common">Rabbit</name>
    <dbReference type="NCBI Taxonomy" id="9986"/>
    <lineage>
        <taxon>Eukaryota</taxon>
        <taxon>Metazoa</taxon>
        <taxon>Chordata</taxon>
        <taxon>Craniata</taxon>
        <taxon>Vertebrata</taxon>
        <taxon>Euteleostomi</taxon>
        <taxon>Mammalia</taxon>
        <taxon>Eutheria</taxon>
        <taxon>Euarchontoglires</taxon>
        <taxon>Glires</taxon>
        <taxon>Lagomorpha</taxon>
        <taxon>Leporidae</taxon>
        <taxon>Oryctolagus</taxon>
    </lineage>
</organism>
<protein>
    <recommendedName>
        <fullName evidence="7">UPAR/Ly6 domain-containing protein</fullName>
    </recommendedName>
</protein>
<feature type="signal peptide" evidence="6">
    <location>
        <begin position="1"/>
        <end position="17"/>
    </location>
</feature>
<dbReference type="InterPro" id="IPR016054">
    <property type="entry name" value="LY6_UPA_recep-like"/>
</dbReference>
<evidence type="ECO:0000313" key="9">
    <source>
        <dbReference type="Proteomes" id="UP000001811"/>
    </source>
</evidence>
<dbReference type="PANTHER" id="PTHR15049:SF1">
    <property type="entry name" value="LYMPHOCYTE ANTIGEN 6K"/>
    <property type="match status" value="1"/>
</dbReference>
<feature type="domain" description="UPAR/Ly6" evidence="7">
    <location>
        <begin position="37"/>
        <end position="132"/>
    </location>
</feature>
<dbReference type="GO" id="GO:0007339">
    <property type="term" value="P:binding of sperm to zona pellucida"/>
    <property type="evidence" value="ECO:0007669"/>
    <property type="project" value="TreeGrafter"/>
</dbReference>
<keyword evidence="5" id="KW-0325">Glycoprotein</keyword>
<dbReference type="PaxDb" id="9986-ENSOCUP00000024571"/>
<dbReference type="Bgee" id="ENSOCUG00000021008">
    <property type="expression patterns" value="Expressed in testis and 3 other cell types or tissues"/>
</dbReference>
<dbReference type="GeneTree" id="ENSGT00940000159966"/>
<dbReference type="GO" id="GO:0001669">
    <property type="term" value="C:acrosomal vesicle"/>
    <property type="evidence" value="ECO:0007669"/>
    <property type="project" value="TreeGrafter"/>
</dbReference>
<dbReference type="InterPro" id="IPR018363">
    <property type="entry name" value="CD59_antigen_CS"/>
</dbReference>
<dbReference type="Proteomes" id="UP000001811">
    <property type="component" value="Unplaced"/>
</dbReference>
<evidence type="ECO:0000256" key="6">
    <source>
        <dbReference type="SAM" id="SignalP"/>
    </source>
</evidence>
<dbReference type="InterPro" id="IPR052874">
    <property type="entry name" value="Sperm-ZP_regulatory"/>
</dbReference>
<keyword evidence="2" id="KW-1003">Cell membrane</keyword>
<dbReference type="Ensembl" id="ENSOCUT00000022210.3">
    <property type="protein sequence ID" value="ENSOCUP00000024571.3"/>
    <property type="gene ID" value="ENSOCUG00000021008.3"/>
</dbReference>
<reference evidence="8" key="3">
    <citation type="submission" date="2025-09" db="UniProtKB">
        <authorList>
            <consortium name="Ensembl"/>
        </authorList>
    </citation>
    <scope>IDENTIFICATION</scope>
    <source>
        <strain evidence="8">Thorbecke</strain>
    </source>
</reference>
<reference evidence="8" key="2">
    <citation type="submission" date="2025-08" db="UniProtKB">
        <authorList>
            <consortium name="Ensembl"/>
        </authorList>
    </citation>
    <scope>IDENTIFICATION</scope>
    <source>
        <strain evidence="8">Thorbecke</strain>
    </source>
</reference>
<keyword evidence="9" id="KW-1185">Reference proteome</keyword>
<dbReference type="HOGENOM" id="CLU_105666_0_0_1"/>
<comment type="subcellular location">
    <subcellularLocation>
        <location evidence="1">Cell membrane</location>
    </subcellularLocation>
</comment>
<dbReference type="FunCoup" id="G1U593">
    <property type="interactions" value="4"/>
</dbReference>
<dbReference type="GO" id="GO:0005886">
    <property type="term" value="C:plasma membrane"/>
    <property type="evidence" value="ECO:0007669"/>
    <property type="project" value="UniProtKB-SubCell"/>
</dbReference>